<reference evidence="8 9" key="1">
    <citation type="submission" date="2023-01" db="EMBL/GenBank/DDBJ databases">
        <title>Analysis of 21 Apiospora genomes using comparative genomics revels a genus with tremendous synthesis potential of carbohydrate active enzymes and secondary metabolites.</title>
        <authorList>
            <person name="Sorensen T."/>
        </authorList>
    </citation>
    <scope>NUCLEOTIDE SEQUENCE [LARGE SCALE GENOMIC DNA]</scope>
    <source>
        <strain evidence="8 9">CBS 24483</strain>
    </source>
</reference>
<proteinExistence type="predicted"/>
<evidence type="ECO:0000313" key="9">
    <source>
        <dbReference type="Proteomes" id="UP001391051"/>
    </source>
</evidence>
<evidence type="ECO:0000259" key="7">
    <source>
        <dbReference type="Pfam" id="PF00324"/>
    </source>
</evidence>
<feature type="domain" description="Amino acid permease/ SLC12A" evidence="7">
    <location>
        <begin position="205"/>
        <end position="530"/>
    </location>
</feature>
<dbReference type="EMBL" id="JAQQWE010000001">
    <property type="protein sequence ID" value="KAK7965919.1"/>
    <property type="molecule type" value="Genomic_DNA"/>
</dbReference>
<feature type="transmembrane region" description="Helical" evidence="6">
    <location>
        <begin position="435"/>
        <end position="456"/>
    </location>
</feature>
<evidence type="ECO:0000256" key="1">
    <source>
        <dbReference type="ARBA" id="ARBA00004141"/>
    </source>
</evidence>
<accession>A0ABR1QTD1</accession>
<dbReference type="PANTHER" id="PTHR43341:SF6">
    <property type="entry name" value="AMINO ACID TRANSPORTER (EUROFUNG)"/>
    <property type="match status" value="1"/>
</dbReference>
<evidence type="ECO:0000256" key="6">
    <source>
        <dbReference type="SAM" id="Phobius"/>
    </source>
</evidence>
<feature type="transmembrane region" description="Helical" evidence="6">
    <location>
        <begin position="315"/>
        <end position="335"/>
    </location>
</feature>
<evidence type="ECO:0000256" key="3">
    <source>
        <dbReference type="ARBA" id="ARBA00022989"/>
    </source>
</evidence>
<feature type="transmembrane region" description="Helical" evidence="6">
    <location>
        <begin position="462"/>
        <end position="483"/>
    </location>
</feature>
<dbReference type="PANTHER" id="PTHR43341">
    <property type="entry name" value="AMINO ACID PERMEASE"/>
    <property type="match status" value="1"/>
</dbReference>
<evidence type="ECO:0000256" key="4">
    <source>
        <dbReference type="ARBA" id="ARBA00023136"/>
    </source>
</evidence>
<evidence type="ECO:0000256" key="5">
    <source>
        <dbReference type="SAM" id="MobiDB-lite"/>
    </source>
</evidence>
<organism evidence="8 9">
    <name type="scientific">Apiospora aurea</name>
    <dbReference type="NCBI Taxonomy" id="335848"/>
    <lineage>
        <taxon>Eukaryota</taxon>
        <taxon>Fungi</taxon>
        <taxon>Dikarya</taxon>
        <taxon>Ascomycota</taxon>
        <taxon>Pezizomycotina</taxon>
        <taxon>Sordariomycetes</taxon>
        <taxon>Xylariomycetidae</taxon>
        <taxon>Amphisphaeriales</taxon>
        <taxon>Apiosporaceae</taxon>
        <taxon>Apiospora</taxon>
    </lineage>
</organism>
<comment type="caution">
    <text evidence="8">The sequence shown here is derived from an EMBL/GenBank/DDBJ whole genome shotgun (WGS) entry which is preliminary data.</text>
</comment>
<feature type="transmembrane region" description="Helical" evidence="6">
    <location>
        <begin position="341"/>
        <end position="364"/>
    </location>
</feature>
<protein>
    <submittedName>
        <fullName evidence="8">General amino acid permease</fullName>
    </submittedName>
</protein>
<dbReference type="InterPro" id="IPR050524">
    <property type="entry name" value="APC_YAT"/>
</dbReference>
<dbReference type="GeneID" id="92069480"/>
<dbReference type="RefSeq" id="XP_066705311.1">
    <property type="nucleotide sequence ID" value="XM_066836418.1"/>
</dbReference>
<feature type="domain" description="Amino acid permease/ SLC12A" evidence="7">
    <location>
        <begin position="536"/>
        <end position="644"/>
    </location>
</feature>
<feature type="transmembrane region" description="Helical" evidence="6">
    <location>
        <begin position="232"/>
        <end position="253"/>
    </location>
</feature>
<gene>
    <name evidence="8" type="ORF">PG986_000196</name>
</gene>
<feature type="transmembrane region" description="Helical" evidence="6">
    <location>
        <begin position="594"/>
        <end position="613"/>
    </location>
</feature>
<keyword evidence="4 6" id="KW-0472">Membrane</keyword>
<feature type="transmembrane region" description="Helical" evidence="6">
    <location>
        <begin position="495"/>
        <end position="515"/>
    </location>
</feature>
<feature type="region of interest" description="Disordered" evidence="5">
    <location>
        <begin position="136"/>
        <end position="175"/>
    </location>
</feature>
<keyword evidence="9" id="KW-1185">Reference proteome</keyword>
<evidence type="ECO:0000256" key="2">
    <source>
        <dbReference type="ARBA" id="ARBA00022692"/>
    </source>
</evidence>
<dbReference type="Pfam" id="PF00324">
    <property type="entry name" value="AA_permease"/>
    <property type="match status" value="2"/>
</dbReference>
<feature type="transmembrane region" description="Helical" evidence="6">
    <location>
        <begin position="619"/>
        <end position="639"/>
    </location>
</feature>
<name>A0ABR1QTD1_9PEZI</name>
<keyword evidence="2 6" id="KW-0812">Transmembrane</keyword>
<feature type="transmembrane region" description="Helical" evidence="6">
    <location>
        <begin position="289"/>
        <end position="308"/>
    </location>
</feature>
<evidence type="ECO:0000313" key="8">
    <source>
        <dbReference type="EMBL" id="KAK7965919.1"/>
    </source>
</evidence>
<feature type="transmembrane region" description="Helical" evidence="6">
    <location>
        <begin position="207"/>
        <end position="226"/>
    </location>
</feature>
<dbReference type="InterPro" id="IPR004841">
    <property type="entry name" value="AA-permease/SLC12A_dom"/>
</dbReference>
<sequence>MIGPCDDSMVWKMELEGIQSAYPAPSSTATLLAIILYGTTPISAIATTPRPLVRHGRGLVINQARAGPLDGNAVPPYQPEAGGVLPNWPIQVCQGDRGAKAGLSTIQTASSPCADIVLILLRQACIFARRHHSRQRLKAAQSTTHTSGHGRHRNSRKGPPAESINDKHSAGVGPGGAGSDIAEGVAADVTAGSQALHRKLRAKEVQLFAMGGAIGTSLYVQMGSALPKGGPAGLFIGFIIWGGIMWAVNECFAEMVSYMPIPSPFIRLAGEWVDGALGFATAWNFFLNMAFLVPFEIVAMNIMITFWTDKVPAEAIIAAMIVLYAVLNVISVRYFGISEFYLSIFKVFLMLGLFAFTFVTMLGGNPIHDRYGFRYWKEPGAFADHLSPGGTGKFLGVLSCVYQASFSITGPEYISMVAAETENPRKILPPAFRSFVWRILVFFLGSALCMGIVIPYNDETLLGILGGKVTGSGTGAASPYVIAMGRLMIQGLPHFVNALIMTSIFSAGNGILFSATRTLHGMALEGYAPGSSPGVSSSSAKVLTYLVDLVTCCQLINYGCTALTYRHFYSAMERQGISRDALPYRGRFQPYTSYLALVGTLFMILAAGYDLFMDGGWDVMWFFLDYGMIGFFVVAFLSWKFALKSTYVRPGTADLGIGGMREEIDSYEAMYVPRPESKMSRVWNIWIAE</sequence>
<dbReference type="Proteomes" id="UP001391051">
    <property type="component" value="Unassembled WGS sequence"/>
</dbReference>
<keyword evidence="3 6" id="KW-1133">Transmembrane helix</keyword>
<comment type="subcellular location">
    <subcellularLocation>
        <location evidence="1">Membrane</location>
        <topology evidence="1">Multi-pass membrane protein</topology>
    </subcellularLocation>
</comment>
<dbReference type="Gene3D" id="1.20.1740.10">
    <property type="entry name" value="Amino acid/polyamine transporter I"/>
    <property type="match status" value="1"/>
</dbReference>